<evidence type="ECO:0000313" key="2">
    <source>
        <dbReference type="Proteomes" id="UP000020681"/>
    </source>
</evidence>
<evidence type="ECO:0000313" key="1">
    <source>
        <dbReference type="EMBL" id="EUA87767.1"/>
    </source>
</evidence>
<protein>
    <submittedName>
        <fullName evidence="1">Uncharacterized protein</fullName>
    </submittedName>
</protein>
<comment type="caution">
    <text evidence="1">The sequence shown here is derived from an EMBL/GenBank/DDBJ whole genome shotgun (WGS) entry which is preliminary data.</text>
</comment>
<reference evidence="1 2" key="1">
    <citation type="submission" date="2014-01" db="EMBL/GenBank/DDBJ databases">
        <authorList>
            <person name="Dobos K."/>
            <person name="Lenaerts A."/>
            <person name="Ordway D."/>
            <person name="DeGroote M.A."/>
            <person name="Parker T."/>
            <person name="Sizemore C."/>
            <person name="Tallon L.J."/>
            <person name="Sadzewicz L.K."/>
            <person name="Sengamalay N."/>
            <person name="Fraser C.M."/>
            <person name="Hine E."/>
            <person name="Shefchek K.A."/>
            <person name="Das S.P."/>
            <person name="Tettelin H."/>
        </authorList>
    </citation>
    <scope>NUCLEOTIDE SEQUENCE [LARGE SCALE GENOMIC DNA]</scope>
    <source>
        <strain evidence="1 2">Harvey</strain>
    </source>
</reference>
<dbReference type="Proteomes" id="UP000020681">
    <property type="component" value="Unassembled WGS sequence"/>
</dbReference>
<sequence>MCGLLAFVAAPAGAAETQCTDTQLAQADQAALAARADSAIAARRT</sequence>
<gene>
    <name evidence="1" type="ORF">I551_5739</name>
</gene>
<organism evidence="1 2">
    <name type="scientific">Mycobacterium ulcerans str. Harvey</name>
    <dbReference type="NCBI Taxonomy" id="1299332"/>
    <lineage>
        <taxon>Bacteria</taxon>
        <taxon>Bacillati</taxon>
        <taxon>Actinomycetota</taxon>
        <taxon>Actinomycetes</taxon>
        <taxon>Mycobacteriales</taxon>
        <taxon>Mycobacteriaceae</taxon>
        <taxon>Mycobacterium</taxon>
        <taxon>Mycobacterium ulcerans group</taxon>
    </lineage>
</organism>
<name>A0ABP3A8P3_MYCUL</name>
<accession>A0ABP3A8P3</accession>
<dbReference type="EMBL" id="JAOL01000155">
    <property type="protein sequence ID" value="EUA87767.1"/>
    <property type="molecule type" value="Genomic_DNA"/>
</dbReference>
<proteinExistence type="predicted"/>
<keyword evidence="2" id="KW-1185">Reference proteome</keyword>